<dbReference type="KEGG" id="sfol:H3H32_25040"/>
<protein>
    <recommendedName>
        <fullName evidence="3">Bacteriocin</fullName>
    </recommendedName>
</protein>
<organism evidence="1 2">
    <name type="scientific">Spirosoma foliorum</name>
    <dbReference type="NCBI Taxonomy" id="2710596"/>
    <lineage>
        <taxon>Bacteria</taxon>
        <taxon>Pseudomonadati</taxon>
        <taxon>Bacteroidota</taxon>
        <taxon>Cytophagia</taxon>
        <taxon>Cytophagales</taxon>
        <taxon>Cytophagaceae</taxon>
        <taxon>Spirosoma</taxon>
    </lineage>
</organism>
<reference evidence="1 2" key="1">
    <citation type="submission" date="2020-07" db="EMBL/GenBank/DDBJ databases">
        <title>Spirosoma foliorum sp. nov., isolated from the leaves on the Nejang mountain Korea, Republic of.</title>
        <authorList>
            <person name="Ho H."/>
            <person name="Lee Y.-J."/>
            <person name="Nurcahyanto D.-A."/>
            <person name="Kim S.-G."/>
        </authorList>
    </citation>
    <scope>NUCLEOTIDE SEQUENCE [LARGE SCALE GENOMIC DNA]</scope>
    <source>
        <strain evidence="1 2">PL0136</strain>
    </source>
</reference>
<dbReference type="AlphaFoldDB" id="A0A7G5GQS3"/>
<evidence type="ECO:0008006" key="3">
    <source>
        <dbReference type="Google" id="ProtNLM"/>
    </source>
</evidence>
<proteinExistence type="predicted"/>
<evidence type="ECO:0000313" key="2">
    <source>
        <dbReference type="Proteomes" id="UP000515369"/>
    </source>
</evidence>
<dbReference type="Proteomes" id="UP000515369">
    <property type="component" value="Chromosome"/>
</dbReference>
<dbReference type="RefSeq" id="WP_182458490.1">
    <property type="nucleotide sequence ID" value="NZ_CP059732.1"/>
</dbReference>
<evidence type="ECO:0000313" key="1">
    <source>
        <dbReference type="EMBL" id="QMW01215.1"/>
    </source>
</evidence>
<gene>
    <name evidence="1" type="ORF">H3H32_25040</name>
</gene>
<dbReference type="EMBL" id="CP059732">
    <property type="protein sequence ID" value="QMW01215.1"/>
    <property type="molecule type" value="Genomic_DNA"/>
</dbReference>
<keyword evidence="2" id="KW-1185">Reference proteome</keyword>
<accession>A0A7G5GQS3</accession>
<sequence length="61" mass="6556">MTTLNLDKSSTVELDFNEMQMVDGGSWLDDAGTWCGETWCRVKQAFSSGFSNGSAAADGTK</sequence>
<name>A0A7G5GQS3_9BACT</name>